<sequence>TPRVGHSSRTSPKTREEQFPDTKEKNGLLFCNACNCVLDHIKKQSIDKHLASARHLAKKKAKNEGKELANDIQPEYPNTVWSEDVLRCKTCKRALDHTWKPSVSRHLTACKRKSENKDDRKHERKRSSSRLQGHGKHLVLDTDEDAEPMETTQQSSNPTTSGDHVQEAVGEHRAAPLSFPTPPSLVNPTPKHSSLQPSPQLPSTSSQSICPLTERPTRSLDLSETEKRREEDYDVKTRSTQRRDEHGNVNSEATSFDQRPAYSHQPTITAQNESIVNAPGFYQCTARDIFNVQYLNK</sequence>
<dbReference type="AlphaFoldDB" id="A0AAN8KZL7"/>
<keyword evidence="3" id="KW-1185">Reference proteome</keyword>
<proteinExistence type="predicted"/>
<evidence type="ECO:0000313" key="2">
    <source>
        <dbReference type="EMBL" id="KAK6300998.1"/>
    </source>
</evidence>
<feature type="non-terminal residue" evidence="2">
    <location>
        <position position="1"/>
    </location>
</feature>
<accession>A0AAN8KZL7</accession>
<feature type="compositionally biased region" description="Basic residues" evidence="1">
    <location>
        <begin position="122"/>
        <end position="137"/>
    </location>
</feature>
<reference evidence="2 3" key="1">
    <citation type="submission" date="2021-04" db="EMBL/GenBank/DDBJ databases">
        <authorList>
            <person name="De Guttry C."/>
            <person name="Zahm M."/>
            <person name="Klopp C."/>
            <person name="Cabau C."/>
            <person name="Louis A."/>
            <person name="Berthelot C."/>
            <person name="Parey E."/>
            <person name="Roest Crollius H."/>
            <person name="Montfort J."/>
            <person name="Robinson-Rechavi M."/>
            <person name="Bucao C."/>
            <person name="Bouchez O."/>
            <person name="Gislard M."/>
            <person name="Lluch J."/>
            <person name="Milhes M."/>
            <person name="Lampietro C."/>
            <person name="Lopez Roques C."/>
            <person name="Donnadieu C."/>
            <person name="Braasch I."/>
            <person name="Desvignes T."/>
            <person name="Postlethwait J."/>
            <person name="Bobe J."/>
            <person name="Wedekind C."/>
            <person name="Guiguen Y."/>
        </authorList>
    </citation>
    <scope>NUCLEOTIDE SEQUENCE [LARGE SCALE GENOMIC DNA]</scope>
    <source>
        <strain evidence="2">Cs_M1</strain>
        <tissue evidence="2">Blood</tissue>
    </source>
</reference>
<feature type="compositionally biased region" description="Polar residues" evidence="1">
    <location>
        <begin position="248"/>
        <end position="257"/>
    </location>
</feature>
<feature type="compositionally biased region" description="Polar residues" evidence="1">
    <location>
        <begin position="150"/>
        <end position="163"/>
    </location>
</feature>
<feature type="region of interest" description="Disordered" evidence="1">
    <location>
        <begin position="110"/>
        <end position="264"/>
    </location>
</feature>
<feature type="region of interest" description="Disordered" evidence="1">
    <location>
        <begin position="1"/>
        <end position="22"/>
    </location>
</feature>
<comment type="caution">
    <text evidence="2">The sequence shown here is derived from an EMBL/GenBank/DDBJ whole genome shotgun (WGS) entry which is preliminary data.</text>
</comment>
<feature type="compositionally biased region" description="Low complexity" evidence="1">
    <location>
        <begin position="193"/>
        <end position="208"/>
    </location>
</feature>
<gene>
    <name evidence="2" type="ORF">J4Q44_G00290960</name>
</gene>
<protein>
    <submittedName>
        <fullName evidence="2">Uncharacterized protein</fullName>
    </submittedName>
</protein>
<feature type="compositionally biased region" description="Basic and acidic residues" evidence="1">
    <location>
        <begin position="224"/>
        <end position="247"/>
    </location>
</feature>
<feature type="compositionally biased region" description="Basic and acidic residues" evidence="1">
    <location>
        <begin position="164"/>
        <end position="174"/>
    </location>
</feature>
<evidence type="ECO:0000313" key="3">
    <source>
        <dbReference type="Proteomes" id="UP001356427"/>
    </source>
</evidence>
<evidence type="ECO:0000256" key="1">
    <source>
        <dbReference type="SAM" id="MobiDB-lite"/>
    </source>
</evidence>
<feature type="non-terminal residue" evidence="2">
    <location>
        <position position="297"/>
    </location>
</feature>
<feature type="compositionally biased region" description="Basic and acidic residues" evidence="1">
    <location>
        <begin position="13"/>
        <end position="22"/>
    </location>
</feature>
<dbReference type="EMBL" id="JAGTTL010000027">
    <property type="protein sequence ID" value="KAK6300998.1"/>
    <property type="molecule type" value="Genomic_DNA"/>
</dbReference>
<organism evidence="2 3">
    <name type="scientific">Coregonus suidteri</name>
    <dbReference type="NCBI Taxonomy" id="861788"/>
    <lineage>
        <taxon>Eukaryota</taxon>
        <taxon>Metazoa</taxon>
        <taxon>Chordata</taxon>
        <taxon>Craniata</taxon>
        <taxon>Vertebrata</taxon>
        <taxon>Euteleostomi</taxon>
        <taxon>Actinopterygii</taxon>
        <taxon>Neopterygii</taxon>
        <taxon>Teleostei</taxon>
        <taxon>Protacanthopterygii</taxon>
        <taxon>Salmoniformes</taxon>
        <taxon>Salmonidae</taxon>
        <taxon>Coregoninae</taxon>
        <taxon>Coregonus</taxon>
    </lineage>
</organism>
<dbReference type="Proteomes" id="UP001356427">
    <property type="component" value="Unassembled WGS sequence"/>
</dbReference>
<feature type="compositionally biased region" description="Basic and acidic residues" evidence="1">
    <location>
        <begin position="112"/>
        <end position="121"/>
    </location>
</feature>
<name>A0AAN8KZL7_9TELE</name>